<dbReference type="EC" id="2.5.1.114" evidence="1"/>
<dbReference type="OrthoDB" id="2387925at2759"/>
<dbReference type="Proteomes" id="UP000076632">
    <property type="component" value="Unassembled WGS sequence"/>
</dbReference>
<feature type="compositionally biased region" description="Low complexity" evidence="3">
    <location>
        <begin position="51"/>
        <end position="66"/>
    </location>
</feature>
<dbReference type="PROSITE" id="PS51684">
    <property type="entry name" value="SAM_MT_TRM5_TYW2"/>
    <property type="match status" value="1"/>
</dbReference>
<evidence type="ECO:0000313" key="6">
    <source>
        <dbReference type="Proteomes" id="UP000076632"/>
    </source>
</evidence>
<dbReference type="GO" id="GO:0008175">
    <property type="term" value="F:tRNA methyltransferase activity"/>
    <property type="evidence" value="ECO:0007669"/>
    <property type="project" value="TreeGrafter"/>
</dbReference>
<dbReference type="InterPro" id="IPR030382">
    <property type="entry name" value="MeTrfase_TRM5/TYW2"/>
</dbReference>
<feature type="compositionally biased region" description="Low complexity" evidence="3">
    <location>
        <begin position="570"/>
        <end position="581"/>
    </location>
</feature>
<dbReference type="RefSeq" id="XP_018184984.1">
    <property type="nucleotide sequence ID" value="XM_018334522.1"/>
</dbReference>
<feature type="domain" description="SAM-dependent methyltransferase TRM5/TYW2-type" evidence="4">
    <location>
        <begin position="308"/>
        <end position="770"/>
    </location>
</feature>
<sequence length="773" mass="84407">MNVSIAVPKNLVKEIKDLLKQHGQLDRRRKIQEWDGKGRVFSLDGRKMMQDQDTSTSSSGNDSTPRLIIPTTIIMPLPEIDTESQIQAQSCPRDPKNTNPDAQTFIGEYLQNHLFTAPGPLAALSSQSARASIYVLLSLSESGTPCSSAAAASSQSSSTNILIAIVESWLQQLPKALLNSINVTLEQLRPGIPKTYTIYHPMLLLPAHAFRGEAWEKLLRALTSADIESRISKTDDDSPIESKNAPKENTNLLHALYHDIATALGVTHIATNGAIPLLSNQDNTVAAKTSHHTHSLPAKRCTSDQSFRSSHEDQSAPRERDNEHYYHAPDSGTNILRSPTALQPLYGDFGPVIPTPSAAEKESPGNHNRITRAELDTAFWVSTRQHGIYQTWAPRYTMFSRGNIREKARLRSVLAELERGVTISVAERGLCAVSVTSHNASIPDNSISRITIPSIPPSSCTAVDLYAGIGYFTFSYAAAGVSKVLCWELNPWSVEGLKRGSKENGWNAEVFDPNYSNINDDDAAEKAFTSSLSPTELSNKIAQSRISVFREDNALAGPKIDTFKRNLRAAHSSNSTSATSTDKPGSSHHTQHIDRLPPIRHVNLGLLPSSRDSWETAVRILDLDSQGSDCLSFNAASPNDDEHGVRVEYETLADCATDKCSDERITKRGYTQGLGGFLHVHENIATHDIARITDEIVREIGRIVATVDAEEAGAAPRPDAQPQAGPAPLELGAVGGTNTRERAIVCTHVERVKTYAPGVMHCVLDVYISPLLR</sequence>
<dbReference type="InterPro" id="IPR029063">
    <property type="entry name" value="SAM-dependent_MTases_sf"/>
</dbReference>
<dbReference type="InParanoid" id="A0A164ZRR3"/>
<dbReference type="Gene3D" id="3.40.50.150">
    <property type="entry name" value="Vaccinia Virus protein VP39"/>
    <property type="match status" value="1"/>
</dbReference>
<protein>
    <recommendedName>
        <fullName evidence="1">tRNA(Phe) (4-demethylwyosine(37)-C(7)) aminocarboxypropyltransferase</fullName>
        <ecNumber evidence="1">2.5.1.114</ecNumber>
    </recommendedName>
</protein>
<dbReference type="GO" id="GO:0102522">
    <property type="term" value="F:tRNA 4-demethylwyosine alpha-amino-alpha-carboxypropyltransferase activity"/>
    <property type="evidence" value="ECO:0007669"/>
    <property type="project" value="UniProtKB-EC"/>
</dbReference>
<evidence type="ECO:0000313" key="5">
    <source>
        <dbReference type="EMBL" id="KZF19429.1"/>
    </source>
</evidence>
<dbReference type="OMA" id="VWGWDIN"/>
<dbReference type="GO" id="GO:0031591">
    <property type="term" value="P:wybutosine biosynthetic process"/>
    <property type="evidence" value="ECO:0007669"/>
    <property type="project" value="TreeGrafter"/>
</dbReference>
<gene>
    <name evidence="5" type="ORF">L228DRAFT_263758</name>
</gene>
<comment type="catalytic activity">
    <reaction evidence="2">
        <text>4-demethylwyosine(37) in tRNA(Phe) + S-adenosyl-L-methionine = 4-demethyl-7-[(3S)-3-amino-3-carboxypropyl]wyosine(37) in tRNA(Phe) + S-methyl-5'-thioadenosine + H(+)</text>
        <dbReference type="Rhea" id="RHEA:36355"/>
        <dbReference type="Rhea" id="RHEA-COMP:10164"/>
        <dbReference type="Rhea" id="RHEA-COMP:10378"/>
        <dbReference type="ChEBI" id="CHEBI:15378"/>
        <dbReference type="ChEBI" id="CHEBI:17509"/>
        <dbReference type="ChEBI" id="CHEBI:59789"/>
        <dbReference type="ChEBI" id="CHEBI:64315"/>
        <dbReference type="ChEBI" id="CHEBI:73550"/>
        <dbReference type="EC" id="2.5.1.114"/>
    </reaction>
</comment>
<organism evidence="5 6">
    <name type="scientific">Xylona heveae (strain CBS 132557 / TC161)</name>
    <dbReference type="NCBI Taxonomy" id="1328760"/>
    <lineage>
        <taxon>Eukaryota</taxon>
        <taxon>Fungi</taxon>
        <taxon>Dikarya</taxon>
        <taxon>Ascomycota</taxon>
        <taxon>Pezizomycotina</taxon>
        <taxon>Xylonomycetes</taxon>
        <taxon>Xylonales</taxon>
        <taxon>Xylonaceae</taxon>
        <taxon>Xylona</taxon>
    </lineage>
</organism>
<dbReference type="STRING" id="1328760.A0A164ZRR3"/>
<dbReference type="PANTHER" id="PTHR23245">
    <property type="entry name" value="TRNA METHYLTRANSFERASE"/>
    <property type="match status" value="1"/>
</dbReference>
<dbReference type="AlphaFoldDB" id="A0A164ZRR3"/>
<feature type="region of interest" description="Disordered" evidence="3">
    <location>
        <begin position="43"/>
        <end position="66"/>
    </location>
</feature>
<dbReference type="SUPFAM" id="SSF53335">
    <property type="entry name" value="S-adenosyl-L-methionine-dependent methyltransferases"/>
    <property type="match status" value="1"/>
</dbReference>
<feature type="compositionally biased region" description="Basic and acidic residues" evidence="3">
    <location>
        <begin position="309"/>
        <end position="327"/>
    </location>
</feature>
<evidence type="ECO:0000256" key="1">
    <source>
        <dbReference type="ARBA" id="ARBA00012265"/>
    </source>
</evidence>
<dbReference type="GO" id="GO:0005737">
    <property type="term" value="C:cytoplasm"/>
    <property type="evidence" value="ECO:0007669"/>
    <property type="project" value="TreeGrafter"/>
</dbReference>
<proteinExistence type="predicted"/>
<dbReference type="GO" id="GO:0030488">
    <property type="term" value="P:tRNA methylation"/>
    <property type="evidence" value="ECO:0007669"/>
    <property type="project" value="TreeGrafter"/>
</dbReference>
<reference evidence="5 6" key="1">
    <citation type="journal article" date="2016" name="Fungal Biol.">
        <title>The genome of Xylona heveae provides a window into fungal endophytism.</title>
        <authorList>
            <person name="Gazis R."/>
            <person name="Kuo A."/>
            <person name="Riley R."/>
            <person name="LaButti K."/>
            <person name="Lipzen A."/>
            <person name="Lin J."/>
            <person name="Amirebrahimi M."/>
            <person name="Hesse C.N."/>
            <person name="Spatafora J.W."/>
            <person name="Henrissat B."/>
            <person name="Hainaut M."/>
            <person name="Grigoriev I.V."/>
            <person name="Hibbett D.S."/>
        </authorList>
    </citation>
    <scope>NUCLEOTIDE SEQUENCE [LARGE SCALE GENOMIC DNA]</scope>
    <source>
        <strain evidence="5 6">TC161</strain>
    </source>
</reference>
<feature type="region of interest" description="Disordered" evidence="3">
    <location>
        <begin position="570"/>
        <end position="597"/>
    </location>
</feature>
<dbReference type="PANTHER" id="PTHR23245:SF25">
    <property type="entry name" value="TRNA WYBUTOSINE-SYNTHESIZING PROTEIN 2 HOMOLOG"/>
    <property type="match status" value="1"/>
</dbReference>
<keyword evidence="6" id="KW-1185">Reference proteome</keyword>
<evidence type="ECO:0000256" key="3">
    <source>
        <dbReference type="SAM" id="MobiDB-lite"/>
    </source>
</evidence>
<accession>A0A164ZRR3</accession>
<dbReference type="GeneID" id="28899659"/>
<name>A0A164ZRR3_XYLHT</name>
<evidence type="ECO:0000259" key="4">
    <source>
        <dbReference type="PROSITE" id="PS51684"/>
    </source>
</evidence>
<evidence type="ECO:0000256" key="2">
    <source>
        <dbReference type="ARBA" id="ARBA00049400"/>
    </source>
</evidence>
<feature type="region of interest" description="Disordered" evidence="3">
    <location>
        <begin position="286"/>
        <end position="333"/>
    </location>
</feature>
<dbReference type="EMBL" id="KV407466">
    <property type="protein sequence ID" value="KZF19429.1"/>
    <property type="molecule type" value="Genomic_DNA"/>
</dbReference>